<evidence type="ECO:0000313" key="3">
    <source>
        <dbReference type="Proteomes" id="UP000216797"/>
    </source>
</evidence>
<keyword evidence="3" id="KW-1185">Reference proteome</keyword>
<protein>
    <submittedName>
        <fullName evidence="2">Uncharacterized protein</fullName>
    </submittedName>
</protein>
<sequence length="191" mass="21235">MNLTMRLVCFFTILLLQSVITHMPVKIGQTKTTPFSSQVQLTCLITSAALGGTALFWGIEQIFGNIGGNKVVLLPFLVGLMSFVVSFSVLLLVKKRLARALQSCLLLMPMLLNLALVPGLLADSKAEFWYTYLFSLLFFFVVSLFSAGILERLKIAPIPPLLQGFPIQLTVLMLIFLSLSFFKGVFFDELF</sequence>
<keyword evidence="1" id="KW-1133">Transmembrane helix</keyword>
<dbReference type="Proteomes" id="UP000216797">
    <property type="component" value="Unassembled WGS sequence"/>
</dbReference>
<feature type="transmembrane region" description="Helical" evidence="1">
    <location>
        <begin position="37"/>
        <end position="59"/>
    </location>
</feature>
<comment type="caution">
    <text evidence="2">The sequence shown here is derived from an EMBL/GenBank/DDBJ whole genome shotgun (WGS) entry which is preliminary data.</text>
</comment>
<dbReference type="EMBL" id="LHUG01000005">
    <property type="protein sequence ID" value="PAB00822.1"/>
    <property type="molecule type" value="Genomic_DNA"/>
</dbReference>
<feature type="transmembrane region" description="Helical" evidence="1">
    <location>
        <begin position="99"/>
        <end position="122"/>
    </location>
</feature>
<evidence type="ECO:0000256" key="1">
    <source>
        <dbReference type="SAM" id="Phobius"/>
    </source>
</evidence>
<feature type="transmembrane region" description="Helical" evidence="1">
    <location>
        <begin position="129"/>
        <end position="150"/>
    </location>
</feature>
<feature type="transmembrane region" description="Helical" evidence="1">
    <location>
        <begin position="165"/>
        <end position="186"/>
    </location>
</feature>
<reference evidence="2 3" key="1">
    <citation type="submission" date="2015-08" db="EMBL/GenBank/DDBJ databases">
        <title>Enterococcus genome sequence.</title>
        <authorList>
            <person name="Acedo J.Z."/>
            <person name="Vederas J.C."/>
        </authorList>
    </citation>
    <scope>NUCLEOTIDE SEQUENCE [LARGE SCALE GENOMIC DNA]</scope>
    <source>
        <strain evidence="2 3">49</strain>
    </source>
</reference>
<keyword evidence="1" id="KW-0472">Membrane</keyword>
<dbReference type="AlphaFoldDB" id="A0A267HRE4"/>
<dbReference type="RefSeq" id="WP_095006454.1">
    <property type="nucleotide sequence ID" value="NZ_LHUG01000005.1"/>
</dbReference>
<feature type="transmembrane region" description="Helical" evidence="1">
    <location>
        <begin position="71"/>
        <end position="93"/>
    </location>
</feature>
<accession>A0A267HRE4</accession>
<keyword evidence="1" id="KW-0812">Transmembrane</keyword>
<proteinExistence type="predicted"/>
<evidence type="ECO:0000313" key="2">
    <source>
        <dbReference type="EMBL" id="PAB00822.1"/>
    </source>
</evidence>
<organism evidence="2 3">
    <name type="scientific">Enterococcus canintestini</name>
    <dbReference type="NCBI Taxonomy" id="317010"/>
    <lineage>
        <taxon>Bacteria</taxon>
        <taxon>Bacillati</taxon>
        <taxon>Bacillota</taxon>
        <taxon>Bacilli</taxon>
        <taxon>Lactobacillales</taxon>
        <taxon>Enterococcaceae</taxon>
        <taxon>Enterococcus</taxon>
    </lineage>
</organism>
<gene>
    <name evidence="2" type="ORF">AKL21_06090</name>
</gene>
<name>A0A267HRE4_9ENTE</name>